<dbReference type="Proteomes" id="UP001239994">
    <property type="component" value="Unassembled WGS sequence"/>
</dbReference>
<comment type="subcellular location">
    <subcellularLocation>
        <location evidence="1">Cytoplasmic vesicle</location>
        <location evidence="1">Secretory vesicle</location>
    </subcellularLocation>
    <subcellularLocation>
        <location evidence="2">Secreted</location>
    </subcellularLocation>
</comment>
<dbReference type="GO" id="GO:0005576">
    <property type="term" value="C:extracellular region"/>
    <property type="evidence" value="ECO:0007669"/>
    <property type="project" value="UniProtKB-SubCell"/>
</dbReference>
<comment type="caution">
    <text evidence="13">The sequence shown here is derived from an EMBL/GenBank/DDBJ whole genome shotgun (WGS) entry which is preliminary data.</text>
</comment>
<comment type="similarity">
    <text evidence="3">Belongs to the neurotensin family.</text>
</comment>
<dbReference type="GO" id="GO:0005184">
    <property type="term" value="F:neuropeptide hormone activity"/>
    <property type="evidence" value="ECO:0007669"/>
    <property type="project" value="InterPro"/>
</dbReference>
<evidence type="ECO:0000256" key="6">
    <source>
        <dbReference type="ARBA" id="ARBA00022685"/>
    </source>
</evidence>
<sequence>MEPTNVLDPEGSSEDLQLDTDQGAQSRLDDTHNGVSQSLPLTCLLSPSPFFSLAVQRKVWGTASKMQVQMTSVVILFLICNGRCTAAEHPALTERSHATDDQKGCARQSLCSSYSSADGDRRTVAMEEETLARLLASEVKQSRHSAPLWQLPLLNMCRMLGSVTEPWQDRTDEEIQAGFEQRLDAVLTPTLEQLYDLQTLCKILHPREFQDGEEYLQVDEESENPLKRKSPYILKRQLHTNKVRRPYILKRTSFY</sequence>
<evidence type="ECO:0000256" key="7">
    <source>
        <dbReference type="ARBA" id="ARBA00022729"/>
    </source>
</evidence>
<evidence type="ECO:0000313" key="13">
    <source>
        <dbReference type="EMBL" id="KAK1785212.1"/>
    </source>
</evidence>
<accession>A0AAD8YQX4</accession>
<evidence type="ECO:0000256" key="11">
    <source>
        <dbReference type="ARBA" id="ARBA00046937"/>
    </source>
</evidence>
<gene>
    <name evidence="13" type="ORF">P4O66_018227</name>
</gene>
<evidence type="ECO:0000256" key="10">
    <source>
        <dbReference type="ARBA" id="ARBA00025449"/>
    </source>
</evidence>
<organism evidence="13 14">
    <name type="scientific">Electrophorus voltai</name>
    <dbReference type="NCBI Taxonomy" id="2609070"/>
    <lineage>
        <taxon>Eukaryota</taxon>
        <taxon>Metazoa</taxon>
        <taxon>Chordata</taxon>
        <taxon>Craniata</taxon>
        <taxon>Vertebrata</taxon>
        <taxon>Euteleostomi</taxon>
        <taxon>Actinopterygii</taxon>
        <taxon>Neopterygii</taxon>
        <taxon>Teleostei</taxon>
        <taxon>Ostariophysi</taxon>
        <taxon>Gymnotiformes</taxon>
        <taxon>Gymnotoidei</taxon>
        <taxon>Gymnotidae</taxon>
        <taxon>Electrophorus</taxon>
    </lineage>
</organism>
<dbReference type="GO" id="GO:0097746">
    <property type="term" value="P:blood vessel diameter maintenance"/>
    <property type="evidence" value="ECO:0007669"/>
    <property type="project" value="UniProtKB-KW"/>
</dbReference>
<evidence type="ECO:0000313" key="14">
    <source>
        <dbReference type="Proteomes" id="UP001239994"/>
    </source>
</evidence>
<reference evidence="13" key="1">
    <citation type="submission" date="2023-03" db="EMBL/GenBank/DDBJ databases">
        <title>Electrophorus voltai genome.</title>
        <authorList>
            <person name="Bian C."/>
        </authorList>
    </citation>
    <scope>NUCLEOTIDE SEQUENCE</scope>
    <source>
        <strain evidence="13">CB-2022</strain>
        <tissue evidence="13">Muscle</tissue>
    </source>
</reference>
<proteinExistence type="inferred from homology"/>
<evidence type="ECO:0000256" key="9">
    <source>
        <dbReference type="ARBA" id="ARBA00023329"/>
    </source>
</evidence>
<keyword evidence="7" id="KW-0732">Signal</keyword>
<keyword evidence="9" id="KW-0968">Cytoplasmic vesicle</keyword>
<dbReference type="PANTHER" id="PTHR15356">
    <property type="entry name" value="NEUROTENSIN/NEUROMEDIN N"/>
    <property type="match status" value="1"/>
</dbReference>
<keyword evidence="8" id="KW-0838">Vasoactive</keyword>
<keyword evidence="14" id="KW-1185">Reference proteome</keyword>
<dbReference type="EMBL" id="JAROKS010000026">
    <property type="protein sequence ID" value="KAK1785212.1"/>
    <property type="molecule type" value="Genomic_DNA"/>
</dbReference>
<comment type="subunit">
    <text evidence="11">Interacts with NTSR1. Interacts with SORT1. Interacts with SORL1.</text>
</comment>
<evidence type="ECO:0000256" key="3">
    <source>
        <dbReference type="ARBA" id="ARBA00009827"/>
    </source>
</evidence>
<dbReference type="Pfam" id="PF07421">
    <property type="entry name" value="Pro-NT_NN"/>
    <property type="match status" value="1"/>
</dbReference>
<dbReference type="GO" id="GO:0030133">
    <property type="term" value="C:transport vesicle"/>
    <property type="evidence" value="ECO:0007669"/>
    <property type="project" value="UniProtKB-SubCell"/>
</dbReference>
<evidence type="ECO:0000256" key="2">
    <source>
        <dbReference type="ARBA" id="ARBA00004613"/>
    </source>
</evidence>
<dbReference type="InterPro" id="IPR008055">
    <property type="entry name" value="NeurotensiN"/>
</dbReference>
<dbReference type="PANTHER" id="PTHR15356:SF0">
    <property type="entry name" value="NEUROTENSIN_NEUROMEDIN N"/>
    <property type="match status" value="1"/>
</dbReference>
<evidence type="ECO:0000256" key="8">
    <source>
        <dbReference type="ARBA" id="ARBA00022858"/>
    </source>
</evidence>
<evidence type="ECO:0000256" key="5">
    <source>
        <dbReference type="ARBA" id="ARBA00022525"/>
    </source>
</evidence>
<name>A0AAD8YQX4_9TELE</name>
<evidence type="ECO:0000256" key="1">
    <source>
        <dbReference type="ARBA" id="ARBA00004398"/>
    </source>
</evidence>
<dbReference type="AlphaFoldDB" id="A0AAD8YQX4"/>
<comment type="function">
    <text evidence="10">Neurotensin may play an endocrine or paracrine role in the regulation of fat metabolism. It causes contraction of smooth muscle.</text>
</comment>
<protein>
    <recommendedName>
        <fullName evidence="4">Neurotensin/neuromedin N</fullName>
    </recommendedName>
</protein>
<evidence type="ECO:0000256" key="4">
    <source>
        <dbReference type="ARBA" id="ARBA00016213"/>
    </source>
</evidence>
<keyword evidence="5" id="KW-0964">Secreted</keyword>
<keyword evidence="6" id="KW-0165">Cleavage on pair of basic residues</keyword>
<feature type="region of interest" description="Disordered" evidence="12">
    <location>
        <begin position="1"/>
        <end position="32"/>
    </location>
</feature>
<evidence type="ECO:0000256" key="12">
    <source>
        <dbReference type="SAM" id="MobiDB-lite"/>
    </source>
</evidence>